<dbReference type="GO" id="GO:0009279">
    <property type="term" value="C:cell outer membrane"/>
    <property type="evidence" value="ECO:0007669"/>
    <property type="project" value="UniProtKB-SubCell"/>
</dbReference>
<dbReference type="AlphaFoldDB" id="A0A2S2FCI0"/>
<sequence>MLKSNFRRLLLIGGVVVLASATLVHAGNEDIPTVQQVDLKKYLGEWHEIARKPLYFQRMCDYNVTAHYSLNSNGNVKVDNQCFDKHGKLKQSIGEAFVKNSPNNSKLKVSFLPDIIRWLPIARGDYWILKLDENYQTALVGSPNKKYLWVLSRTTTPDKTIIDEYLDYAKSLGYDLSDVIYTKHK</sequence>
<accession>A0A2S2FCI0</accession>
<feature type="chain" id="PRO_5015377662" description="Outer membrane lipoprotein Blc" evidence="2">
    <location>
        <begin position="27"/>
        <end position="185"/>
    </location>
</feature>
<dbReference type="InterPro" id="IPR000566">
    <property type="entry name" value="Lipocln_cytosolic_FA-bd_dom"/>
</dbReference>
<dbReference type="Gene3D" id="2.40.128.20">
    <property type="match status" value="1"/>
</dbReference>
<dbReference type="RefSeq" id="WP_065992200.1">
    <property type="nucleotide sequence ID" value="NZ_CP029397.2"/>
</dbReference>
<reference evidence="4" key="1">
    <citation type="submission" date="2019-08" db="EMBL/GenBank/DDBJ databases">
        <title>The complete genome of Acinetobacter defluvii strain WCHAD010030.</title>
        <authorList>
            <person name="Hu Y."/>
            <person name="Qin J."/>
            <person name="Feng Y."/>
            <person name="Zong Z."/>
        </authorList>
    </citation>
    <scope>NUCLEOTIDE SEQUENCE</scope>
    <source>
        <strain evidence="4">WCHA30</strain>
    </source>
</reference>
<evidence type="ECO:0000313" key="5">
    <source>
        <dbReference type="Proteomes" id="UP000245977"/>
    </source>
</evidence>
<dbReference type="PROSITE" id="PS00213">
    <property type="entry name" value="LIPOCALIN"/>
    <property type="match status" value="1"/>
</dbReference>
<evidence type="ECO:0000259" key="3">
    <source>
        <dbReference type="Pfam" id="PF08212"/>
    </source>
</evidence>
<feature type="signal peptide" evidence="2">
    <location>
        <begin position="1"/>
        <end position="26"/>
    </location>
</feature>
<dbReference type="SUPFAM" id="SSF50814">
    <property type="entry name" value="Lipocalins"/>
    <property type="match status" value="1"/>
</dbReference>
<keyword evidence="2" id="KW-0446">Lipid-binding</keyword>
<dbReference type="Pfam" id="PF08212">
    <property type="entry name" value="Lipocalin_2"/>
    <property type="match status" value="1"/>
</dbReference>
<name>A0A2S2FCI0_9GAMM</name>
<dbReference type="PANTHER" id="PTHR10612">
    <property type="entry name" value="APOLIPOPROTEIN D"/>
    <property type="match status" value="1"/>
</dbReference>
<dbReference type="EMBL" id="CP029397">
    <property type="protein sequence ID" value="AWL28673.1"/>
    <property type="molecule type" value="Genomic_DNA"/>
</dbReference>
<gene>
    <name evidence="4" type="ORF">DJ533_08895</name>
</gene>
<dbReference type="KEGG" id="adv:DJ533_08895"/>
<proteinExistence type="inferred from homology"/>
<evidence type="ECO:0000256" key="2">
    <source>
        <dbReference type="PIRNR" id="PIRNR036893"/>
    </source>
</evidence>
<keyword evidence="2" id="KW-0732">Signal</keyword>
<dbReference type="PRINTS" id="PR01171">
    <property type="entry name" value="BCTLIPOCALIN"/>
</dbReference>
<dbReference type="OrthoDB" id="9793905at2"/>
<evidence type="ECO:0000313" key="4">
    <source>
        <dbReference type="EMBL" id="AWL28673.1"/>
    </source>
</evidence>
<comment type="function">
    <text evidence="2">Involved in the storage or transport of lipids necessary for membrane maintenance under stressful conditions. Displays a binding preference for lysophospholipids.</text>
</comment>
<dbReference type="InterPro" id="IPR047202">
    <property type="entry name" value="Lipocalin_Blc-like_dom"/>
</dbReference>
<comment type="subunit">
    <text evidence="2">Homodimer.</text>
</comment>
<dbReference type="GO" id="GO:0006950">
    <property type="term" value="P:response to stress"/>
    <property type="evidence" value="ECO:0007669"/>
    <property type="project" value="UniProtKB-ARBA"/>
</dbReference>
<keyword evidence="2" id="KW-0998">Cell outer membrane</keyword>
<feature type="domain" description="Lipocalin/cytosolic fatty-acid binding" evidence="3">
    <location>
        <begin position="37"/>
        <end position="183"/>
    </location>
</feature>
<dbReference type="CDD" id="cd19438">
    <property type="entry name" value="lipocalin_Blc-like"/>
    <property type="match status" value="1"/>
</dbReference>
<comment type="similarity">
    <text evidence="1 2">Belongs to the calycin superfamily. Lipocalin family.</text>
</comment>
<organism evidence="4 5">
    <name type="scientific">Acinetobacter defluvii</name>
    <dbReference type="NCBI Taxonomy" id="1871111"/>
    <lineage>
        <taxon>Bacteria</taxon>
        <taxon>Pseudomonadati</taxon>
        <taxon>Pseudomonadota</taxon>
        <taxon>Gammaproteobacteria</taxon>
        <taxon>Moraxellales</taxon>
        <taxon>Moraxellaceae</taxon>
        <taxon>Acinetobacter</taxon>
    </lineage>
</organism>
<dbReference type="Proteomes" id="UP000245977">
    <property type="component" value="Chromosome"/>
</dbReference>
<dbReference type="GO" id="GO:0008289">
    <property type="term" value="F:lipid binding"/>
    <property type="evidence" value="ECO:0007669"/>
    <property type="project" value="UniProtKB-UniRule"/>
</dbReference>
<keyword evidence="5" id="KW-1185">Reference proteome</keyword>
<evidence type="ECO:0000256" key="1">
    <source>
        <dbReference type="ARBA" id="ARBA00006889"/>
    </source>
</evidence>
<dbReference type="InterPro" id="IPR022272">
    <property type="entry name" value="Lipocalin_CS"/>
</dbReference>
<dbReference type="PANTHER" id="PTHR10612:SF34">
    <property type="entry name" value="APOLIPOPROTEIN D"/>
    <property type="match status" value="1"/>
</dbReference>
<dbReference type="InterPro" id="IPR002446">
    <property type="entry name" value="Lipocalin_bac"/>
</dbReference>
<keyword evidence="2" id="KW-0449">Lipoprotein</keyword>
<dbReference type="InterPro" id="IPR012674">
    <property type="entry name" value="Calycin"/>
</dbReference>
<comment type="subcellular location">
    <subcellularLocation>
        <location evidence="2">Cell outer membrane</location>
    </subcellularLocation>
</comment>
<dbReference type="PIRSF" id="PIRSF036893">
    <property type="entry name" value="Lipocalin_ApoD"/>
    <property type="match status" value="1"/>
</dbReference>
<dbReference type="InterPro" id="IPR022271">
    <property type="entry name" value="Lipocalin_ApoD"/>
</dbReference>
<protein>
    <recommendedName>
        <fullName evidence="2">Outer membrane lipoprotein Blc</fullName>
    </recommendedName>
</protein>
<keyword evidence="2" id="KW-0472">Membrane</keyword>